<comment type="caution">
    <text evidence="3">The sequence shown here is derived from an EMBL/GenBank/DDBJ whole genome shotgun (WGS) entry which is preliminary data.</text>
</comment>
<evidence type="ECO:0000313" key="3">
    <source>
        <dbReference type="EMBL" id="TSB04762.1"/>
    </source>
</evidence>
<dbReference type="SUPFAM" id="SSF109604">
    <property type="entry name" value="HD-domain/PDEase-like"/>
    <property type="match status" value="1"/>
</dbReference>
<dbReference type="Proteomes" id="UP000320160">
    <property type="component" value="Unassembled WGS sequence"/>
</dbReference>
<dbReference type="InterPro" id="IPR021812">
    <property type="entry name" value="DUF3391"/>
</dbReference>
<feature type="domain" description="HD-GYP" evidence="2">
    <location>
        <begin position="175"/>
        <end position="370"/>
    </location>
</feature>
<dbReference type="InterPro" id="IPR003607">
    <property type="entry name" value="HD/PDEase_dom"/>
</dbReference>
<accession>A0A553WJ79</accession>
<proteinExistence type="predicted"/>
<evidence type="ECO:0000259" key="2">
    <source>
        <dbReference type="PROSITE" id="PS51832"/>
    </source>
</evidence>
<evidence type="ECO:0000256" key="1">
    <source>
        <dbReference type="SAM" id="MobiDB-lite"/>
    </source>
</evidence>
<protein>
    <submittedName>
        <fullName evidence="3">HD-GYP domain-containing protein</fullName>
    </submittedName>
</protein>
<dbReference type="RefSeq" id="WP_143775680.1">
    <property type="nucleotide sequence ID" value="NZ_VKKU01000001.1"/>
</dbReference>
<dbReference type="PANTHER" id="PTHR43155:SF2">
    <property type="entry name" value="CYCLIC DI-GMP PHOSPHODIESTERASE PA4108"/>
    <property type="match status" value="1"/>
</dbReference>
<dbReference type="PROSITE" id="PS51832">
    <property type="entry name" value="HD_GYP"/>
    <property type="match status" value="1"/>
</dbReference>
<name>A0A553WJ79_9SPHN</name>
<feature type="compositionally biased region" description="Polar residues" evidence="1">
    <location>
        <begin position="71"/>
        <end position="83"/>
    </location>
</feature>
<feature type="region of interest" description="Disordered" evidence="1">
    <location>
        <begin position="63"/>
        <end position="107"/>
    </location>
</feature>
<sequence length="443" mass="49025">MLIEVEAEQLAVGMYVHSLDLAWYEHPFWSRRFLIRDQSDLEALLSAGPKVVVIDDSKGLGLSAPSEKKTPFQSKDTGNSSAPAISFESGRDDVAQSRGATRRAKSPQIPDTIVIPEQEKRRAPLLGDARAAEMRRATKMLQRSKTEVINLFEDARLGKAISTKKISGLVSQISNSVNKDPSIILNVARLKTKDEYTYLHSVSVCALMINLARRLGLEEDVVQDLGLAGMLHDLGKMTIPDPILNKAGKLDDDEWQIVRSHPEKGFAILSQTECGTPTALDVCLHHHEKMDGTGYPFRIPGENITLAARMAAICDVYDAITSQRSYNKPLSGAMALAKMMSWKGHFDQQLLRSFVESLGIFPIGSIVHLTNETLAVVIGEDPEDYSMPLVRLFYDLPSRSAVEYRDIQITRDSGTVQFHATYYDPDPAIEALAKNALHQGEHA</sequence>
<dbReference type="Pfam" id="PF13487">
    <property type="entry name" value="HD_5"/>
    <property type="match status" value="1"/>
</dbReference>
<keyword evidence="4" id="KW-1185">Reference proteome</keyword>
<dbReference type="PANTHER" id="PTHR43155">
    <property type="entry name" value="CYCLIC DI-GMP PHOSPHODIESTERASE PA4108-RELATED"/>
    <property type="match status" value="1"/>
</dbReference>
<dbReference type="AlphaFoldDB" id="A0A553WJ79"/>
<dbReference type="EMBL" id="VKKU01000001">
    <property type="protein sequence ID" value="TSB04762.1"/>
    <property type="molecule type" value="Genomic_DNA"/>
</dbReference>
<dbReference type="CDD" id="cd00077">
    <property type="entry name" value="HDc"/>
    <property type="match status" value="1"/>
</dbReference>
<dbReference type="Gene3D" id="1.10.3210.10">
    <property type="entry name" value="Hypothetical protein af1432"/>
    <property type="match status" value="1"/>
</dbReference>
<evidence type="ECO:0000313" key="4">
    <source>
        <dbReference type="Proteomes" id="UP000320160"/>
    </source>
</evidence>
<reference evidence="3 4" key="1">
    <citation type="submission" date="2019-07" db="EMBL/GenBank/DDBJ databases">
        <authorList>
            <person name="Park M."/>
        </authorList>
    </citation>
    <scope>NUCLEOTIDE SEQUENCE [LARGE SCALE GENOMIC DNA]</scope>
    <source>
        <strain evidence="3 4">KCTC32445</strain>
    </source>
</reference>
<gene>
    <name evidence="3" type="ORF">FOM92_04965</name>
</gene>
<dbReference type="OrthoDB" id="9802066at2"/>
<dbReference type="Pfam" id="PF11871">
    <property type="entry name" value="DUF3391"/>
    <property type="match status" value="1"/>
</dbReference>
<dbReference type="InterPro" id="IPR037522">
    <property type="entry name" value="HD_GYP_dom"/>
</dbReference>
<dbReference type="GO" id="GO:0008081">
    <property type="term" value="F:phosphoric diester hydrolase activity"/>
    <property type="evidence" value="ECO:0007669"/>
    <property type="project" value="UniProtKB-ARBA"/>
</dbReference>
<organism evidence="3 4">
    <name type="scientific">Sphingorhabdus contaminans</name>
    <dbReference type="NCBI Taxonomy" id="1343899"/>
    <lineage>
        <taxon>Bacteria</taxon>
        <taxon>Pseudomonadati</taxon>
        <taxon>Pseudomonadota</taxon>
        <taxon>Alphaproteobacteria</taxon>
        <taxon>Sphingomonadales</taxon>
        <taxon>Sphingomonadaceae</taxon>
        <taxon>Sphingorhabdus</taxon>
    </lineage>
</organism>
<dbReference type="SMART" id="SM00471">
    <property type="entry name" value="HDc"/>
    <property type="match status" value="1"/>
</dbReference>